<proteinExistence type="predicted"/>
<comment type="caution">
    <text evidence="1">The sequence shown here is derived from an EMBL/GenBank/DDBJ whole genome shotgun (WGS) entry which is preliminary data.</text>
</comment>
<accession>A0ABQ6JYE9</accession>
<sequence length="61" mass="6300">MFAEPPGDAVTAPQLQVIRPFGAYAEFTVADTEGRPGVPCAVMLLAAEVPAAPCLPPEFTA</sequence>
<gene>
    <name evidence="1" type="ORF">GCM10025869_22560</name>
</gene>
<name>A0ABQ6JYE9_9MICO</name>
<protein>
    <submittedName>
        <fullName evidence="1">Uncharacterized protein</fullName>
    </submittedName>
</protein>
<keyword evidence="2" id="KW-1185">Reference proteome</keyword>
<dbReference type="EMBL" id="BSVA01000001">
    <property type="protein sequence ID" value="GMA91727.1"/>
    <property type="molecule type" value="Genomic_DNA"/>
</dbReference>
<dbReference type="Proteomes" id="UP001157069">
    <property type="component" value="Unassembled WGS sequence"/>
</dbReference>
<reference evidence="2" key="1">
    <citation type="journal article" date="2019" name="Int. J. Syst. Evol. Microbiol.">
        <title>The Global Catalogue of Microorganisms (GCM) 10K type strain sequencing project: providing services to taxonomists for standard genome sequencing and annotation.</title>
        <authorList>
            <consortium name="The Broad Institute Genomics Platform"/>
            <consortium name="The Broad Institute Genome Sequencing Center for Infectious Disease"/>
            <person name="Wu L."/>
            <person name="Ma J."/>
        </authorList>
    </citation>
    <scope>NUCLEOTIDE SEQUENCE [LARGE SCALE GENOMIC DNA]</scope>
    <source>
        <strain evidence="2">NBRC 108755</strain>
    </source>
</reference>
<evidence type="ECO:0000313" key="2">
    <source>
        <dbReference type="Proteomes" id="UP001157069"/>
    </source>
</evidence>
<evidence type="ECO:0000313" key="1">
    <source>
        <dbReference type="EMBL" id="GMA91727.1"/>
    </source>
</evidence>
<organism evidence="1 2">
    <name type="scientific">Homoserinibacter gongjuensis</name>
    <dbReference type="NCBI Taxonomy" id="1162968"/>
    <lineage>
        <taxon>Bacteria</taxon>
        <taxon>Bacillati</taxon>
        <taxon>Actinomycetota</taxon>
        <taxon>Actinomycetes</taxon>
        <taxon>Micrococcales</taxon>
        <taxon>Microbacteriaceae</taxon>
        <taxon>Homoserinibacter</taxon>
    </lineage>
</organism>